<dbReference type="RefSeq" id="WP_345228510.1">
    <property type="nucleotide sequence ID" value="NZ_BAAAXE010000015.1"/>
</dbReference>
<evidence type="ECO:0000259" key="5">
    <source>
        <dbReference type="PROSITE" id="PS50893"/>
    </source>
</evidence>
<sequence>MPIRTEVPDRPPYAPGPPEPSPRPGLRLRAENLRRSYGRGRDAVHALRGVDVVFAEGSFTAVMGPSGSGKSTLLQCVAGMDRQTSGTVHWGSTEITGLSERRLARLRRADAGFVFQAYNLLPAMTVEQNVALPARLAGERIDRAAVAGALAQVGLAGRGKERPGRLSGGQQQRVAVARALYARPRVLFADEPTGALDRATGLQVLGLLRTGVEEQGRTCVMVTHDPVAASFADRVLFLSDGVLVEDLVRPSAARIARQLGGPAC</sequence>
<feature type="region of interest" description="Disordered" evidence="4">
    <location>
        <begin position="1"/>
        <end position="26"/>
    </location>
</feature>
<dbReference type="GO" id="GO:0005524">
    <property type="term" value="F:ATP binding"/>
    <property type="evidence" value="ECO:0007669"/>
    <property type="project" value="UniProtKB-KW"/>
</dbReference>
<reference evidence="6 7" key="1">
    <citation type="submission" date="2024-09" db="EMBL/GenBank/DDBJ databases">
        <authorList>
            <person name="Sun Q."/>
            <person name="Mori K."/>
        </authorList>
    </citation>
    <scope>NUCLEOTIDE SEQUENCE [LARGE SCALE GENOMIC DNA]</scope>
    <source>
        <strain evidence="6 7">JCM 4362</strain>
    </source>
</reference>
<accession>A0ABV5PF57</accession>
<gene>
    <name evidence="6" type="ORF">ACFFTU_17485</name>
</gene>
<dbReference type="InterPro" id="IPR003439">
    <property type="entry name" value="ABC_transporter-like_ATP-bd"/>
</dbReference>
<proteinExistence type="predicted"/>
<evidence type="ECO:0000256" key="4">
    <source>
        <dbReference type="SAM" id="MobiDB-lite"/>
    </source>
</evidence>
<dbReference type="InterPro" id="IPR003593">
    <property type="entry name" value="AAA+_ATPase"/>
</dbReference>
<dbReference type="InterPro" id="IPR027417">
    <property type="entry name" value="P-loop_NTPase"/>
</dbReference>
<feature type="domain" description="ABC transporter" evidence="5">
    <location>
        <begin position="28"/>
        <end position="259"/>
    </location>
</feature>
<keyword evidence="1" id="KW-0813">Transport</keyword>
<dbReference type="InterPro" id="IPR017911">
    <property type="entry name" value="MacB-like_ATP-bd"/>
</dbReference>
<dbReference type="Gene3D" id="3.40.50.300">
    <property type="entry name" value="P-loop containing nucleotide triphosphate hydrolases"/>
    <property type="match status" value="1"/>
</dbReference>
<dbReference type="InterPro" id="IPR017871">
    <property type="entry name" value="ABC_transporter-like_CS"/>
</dbReference>
<evidence type="ECO:0000313" key="7">
    <source>
        <dbReference type="Proteomes" id="UP001589718"/>
    </source>
</evidence>
<comment type="caution">
    <text evidence="6">The sequence shown here is derived from an EMBL/GenBank/DDBJ whole genome shotgun (WGS) entry which is preliminary data.</text>
</comment>
<keyword evidence="7" id="KW-1185">Reference proteome</keyword>
<dbReference type="CDD" id="cd03255">
    <property type="entry name" value="ABC_MJ0796_LolCDE_FtsE"/>
    <property type="match status" value="1"/>
</dbReference>
<organism evidence="6 7">
    <name type="scientific">Streptomyces cremeus</name>
    <dbReference type="NCBI Taxonomy" id="66881"/>
    <lineage>
        <taxon>Bacteria</taxon>
        <taxon>Bacillati</taxon>
        <taxon>Actinomycetota</taxon>
        <taxon>Actinomycetes</taxon>
        <taxon>Kitasatosporales</taxon>
        <taxon>Streptomycetaceae</taxon>
        <taxon>Streptomyces</taxon>
    </lineage>
</organism>
<name>A0ABV5PF57_STRCM</name>
<feature type="compositionally biased region" description="Pro residues" evidence="4">
    <location>
        <begin position="10"/>
        <end position="23"/>
    </location>
</feature>
<dbReference type="Proteomes" id="UP001589718">
    <property type="component" value="Unassembled WGS sequence"/>
</dbReference>
<evidence type="ECO:0000256" key="3">
    <source>
        <dbReference type="ARBA" id="ARBA00022840"/>
    </source>
</evidence>
<dbReference type="EMBL" id="JBHMCR010000009">
    <property type="protein sequence ID" value="MFB9521739.1"/>
    <property type="molecule type" value="Genomic_DNA"/>
</dbReference>
<dbReference type="Pfam" id="PF00005">
    <property type="entry name" value="ABC_tran"/>
    <property type="match status" value="1"/>
</dbReference>
<dbReference type="SMART" id="SM00382">
    <property type="entry name" value="AAA"/>
    <property type="match status" value="1"/>
</dbReference>
<evidence type="ECO:0000313" key="6">
    <source>
        <dbReference type="EMBL" id="MFB9521739.1"/>
    </source>
</evidence>
<evidence type="ECO:0000256" key="1">
    <source>
        <dbReference type="ARBA" id="ARBA00022448"/>
    </source>
</evidence>
<dbReference type="PANTHER" id="PTHR24220">
    <property type="entry name" value="IMPORT ATP-BINDING PROTEIN"/>
    <property type="match status" value="1"/>
</dbReference>
<evidence type="ECO:0000256" key="2">
    <source>
        <dbReference type="ARBA" id="ARBA00022741"/>
    </source>
</evidence>
<dbReference type="PROSITE" id="PS00211">
    <property type="entry name" value="ABC_TRANSPORTER_1"/>
    <property type="match status" value="1"/>
</dbReference>
<dbReference type="PROSITE" id="PS50893">
    <property type="entry name" value="ABC_TRANSPORTER_2"/>
    <property type="match status" value="1"/>
</dbReference>
<dbReference type="InterPro" id="IPR015854">
    <property type="entry name" value="ABC_transpr_LolD-like"/>
</dbReference>
<keyword evidence="3 6" id="KW-0067">ATP-binding</keyword>
<dbReference type="PANTHER" id="PTHR24220:SF685">
    <property type="entry name" value="ABC TRANSPORTER RELATED"/>
    <property type="match status" value="1"/>
</dbReference>
<dbReference type="SUPFAM" id="SSF52540">
    <property type="entry name" value="P-loop containing nucleoside triphosphate hydrolases"/>
    <property type="match status" value="1"/>
</dbReference>
<protein>
    <submittedName>
        <fullName evidence="6">ABC transporter ATP-binding protein</fullName>
    </submittedName>
</protein>
<keyword evidence="2" id="KW-0547">Nucleotide-binding</keyword>